<keyword evidence="4 12" id="KW-0813">Transport</keyword>
<dbReference type="HOGENOM" id="CLU_086803_2_0_1"/>
<evidence type="ECO:0000313" key="15">
    <source>
        <dbReference type="Proteomes" id="UP000000689"/>
    </source>
</evidence>
<dbReference type="GO" id="GO:0006891">
    <property type="term" value="P:intra-Golgi vesicle-mediated transport"/>
    <property type="evidence" value="ECO:0007669"/>
    <property type="project" value="TreeGrafter"/>
</dbReference>
<dbReference type="RefSeq" id="XP_003669517.1">
    <property type="nucleotide sequence ID" value="XM_003669469.1"/>
</dbReference>
<dbReference type="GeneID" id="11496806"/>
<comment type="subcellular location">
    <subcellularLocation>
        <location evidence="12">Cytoplasm</location>
    </subcellularLocation>
    <subcellularLocation>
        <location evidence="1 12">Golgi apparatus membrane</location>
        <topology evidence="1 12">Peripheral membrane protein</topology>
        <orientation evidence="1 12">Cytoplasmic side</orientation>
    </subcellularLocation>
    <subcellularLocation>
        <location evidence="12">Cytoplasmic vesicle</location>
        <location evidence="12">COPI-coated vesicle membrane</location>
        <topology evidence="12">Peripheral membrane protein</topology>
        <orientation evidence="12">Cytoplasmic side</orientation>
    </subcellularLocation>
</comment>
<dbReference type="EMBL" id="HE580269">
    <property type="protein sequence ID" value="CCD24274.1"/>
    <property type="molecule type" value="Genomic_DNA"/>
</dbReference>
<evidence type="ECO:0000256" key="6">
    <source>
        <dbReference type="ARBA" id="ARBA00022892"/>
    </source>
</evidence>
<evidence type="ECO:0000256" key="9">
    <source>
        <dbReference type="ARBA" id="ARBA00023136"/>
    </source>
</evidence>
<evidence type="ECO:0000256" key="12">
    <source>
        <dbReference type="RuleBase" id="RU366053"/>
    </source>
</evidence>
<sequence length="198" mass="22356">MSLYTVEAVLILDSEGKRLYAKYYEPPHGSLEQQQTKTDSKAISLLHPHFKTVKKQEEFESKLHAKLGKQDDEIIIFNDHLILYQHTSDITLYVIGPINGNEIILDDTLTGIKSSIDMIMGPYGGVDKRNIQEHYDEVLLAIDESIDNGIIMENFAATIAARVSKPTDEEPVTLDLDKGLMSAWGFAKSKLQEMQQNF</sequence>
<protein>
    <recommendedName>
        <fullName evidence="12">Coatomer subunit zeta</fullName>
    </recommendedName>
</protein>
<evidence type="ECO:0000256" key="3">
    <source>
        <dbReference type="ARBA" id="ARBA00011775"/>
    </source>
</evidence>
<dbReference type="Proteomes" id="UP000000689">
    <property type="component" value="Chromosome 3"/>
</dbReference>
<evidence type="ECO:0000256" key="2">
    <source>
        <dbReference type="ARBA" id="ARBA00006972"/>
    </source>
</evidence>
<gene>
    <name evidence="14" type="primary">NDAI0C06150</name>
    <name evidence="14" type="ordered locus">NDAI_0C06150</name>
</gene>
<evidence type="ECO:0000256" key="5">
    <source>
        <dbReference type="ARBA" id="ARBA00022490"/>
    </source>
</evidence>
<feature type="domain" description="AP complex mu/sigma subunit" evidence="13">
    <location>
        <begin position="5"/>
        <end position="164"/>
    </location>
</feature>
<reference evidence="14 15" key="1">
    <citation type="journal article" date="2011" name="Proc. Natl. Acad. Sci. U.S.A.">
        <title>Evolutionary erosion of yeast sex chromosomes by mating-type switching accidents.</title>
        <authorList>
            <person name="Gordon J.L."/>
            <person name="Armisen D."/>
            <person name="Proux-Wera E."/>
            <person name="Oheigeartaigh S.S."/>
            <person name="Byrne K.P."/>
            <person name="Wolfe K.H."/>
        </authorList>
    </citation>
    <scope>NUCLEOTIDE SEQUENCE [LARGE SCALE GENOMIC DNA]</scope>
    <source>
        <strain evidence="15">ATCC 10597 / BCRC 20456 / CBS 421 / NBRC 0211 / NRRL Y-12639</strain>
    </source>
</reference>
<dbReference type="OMA" id="NELMLHS"/>
<comment type="similarity">
    <text evidence="2 12">Belongs to the adaptor complexes small subunit family.</text>
</comment>
<dbReference type="FunFam" id="3.30.450.60:FF:000013">
    <property type="entry name" value="Coatomer subunit zeta"/>
    <property type="match status" value="1"/>
</dbReference>
<dbReference type="GO" id="GO:0030126">
    <property type="term" value="C:COPI vesicle coat"/>
    <property type="evidence" value="ECO:0007669"/>
    <property type="project" value="UniProtKB-UniRule"/>
</dbReference>
<dbReference type="AlphaFoldDB" id="G0W913"/>
<evidence type="ECO:0000256" key="8">
    <source>
        <dbReference type="ARBA" id="ARBA00023034"/>
    </source>
</evidence>
<dbReference type="Pfam" id="PF01217">
    <property type="entry name" value="Clat_adaptor_s"/>
    <property type="match status" value="1"/>
</dbReference>
<dbReference type="STRING" id="1071378.G0W913"/>
<dbReference type="eggNOG" id="KOG3343">
    <property type="taxonomic scope" value="Eukaryota"/>
</dbReference>
<dbReference type="InterPro" id="IPR022775">
    <property type="entry name" value="AP_mu_sigma_su"/>
</dbReference>
<comment type="function">
    <text evidence="11">The coatomer is a cytosolic protein complex that binds to dilysine motifs and reversibly associates with Golgi non-clathrin-coated vesicles, which further mediate biosynthetic protein transport from the ER, via the Golgi up to the trans Golgi network. Coatomer complex is required for budding from Golgi membranes, and is essential for the retrograde Golgi-to-ER transport of dilysine-tagged proteins. The zeta subunit may be involved in regulating the coat assembly and, hence, the rate of biosynthetic protein transport due to its association-dissociation properties with the coatomer complex.</text>
</comment>
<evidence type="ECO:0000256" key="1">
    <source>
        <dbReference type="ARBA" id="ARBA00004255"/>
    </source>
</evidence>
<dbReference type="OrthoDB" id="10249988at2759"/>
<keyword evidence="10 12" id="KW-0968">Cytoplasmic vesicle</keyword>
<evidence type="ECO:0000259" key="13">
    <source>
        <dbReference type="Pfam" id="PF01217"/>
    </source>
</evidence>
<evidence type="ECO:0000256" key="4">
    <source>
        <dbReference type="ARBA" id="ARBA00022448"/>
    </source>
</evidence>
<comment type="subunit">
    <text evidence="3 12">Oligomeric complex that consists of at least the alpha, beta, beta', gamma, delta, epsilon and zeta subunits.</text>
</comment>
<dbReference type="GO" id="GO:0000139">
    <property type="term" value="C:Golgi membrane"/>
    <property type="evidence" value="ECO:0007669"/>
    <property type="project" value="UniProtKB-SubCell"/>
</dbReference>
<dbReference type="SUPFAM" id="SSF64356">
    <property type="entry name" value="SNARE-like"/>
    <property type="match status" value="1"/>
</dbReference>
<keyword evidence="7 12" id="KW-0653">Protein transport</keyword>
<keyword evidence="9 12" id="KW-0472">Membrane</keyword>
<keyword evidence="5 12" id="KW-0963">Cytoplasm</keyword>
<proteinExistence type="inferred from homology"/>
<accession>G0W913</accession>
<keyword evidence="15" id="KW-1185">Reference proteome</keyword>
<name>G0W913_NAUDC</name>
<evidence type="ECO:0000313" key="14">
    <source>
        <dbReference type="EMBL" id="CCD24274.1"/>
    </source>
</evidence>
<keyword evidence="8 12" id="KW-0333">Golgi apparatus</keyword>
<dbReference type="PANTHER" id="PTHR11043:SF0">
    <property type="entry name" value="COATOMER SUBUNIT ZETA"/>
    <property type="match status" value="1"/>
</dbReference>
<dbReference type="Gene3D" id="3.30.450.60">
    <property type="match status" value="1"/>
</dbReference>
<dbReference type="GO" id="GO:0006886">
    <property type="term" value="P:intracellular protein transport"/>
    <property type="evidence" value="ECO:0007669"/>
    <property type="project" value="TreeGrafter"/>
</dbReference>
<evidence type="ECO:0000256" key="11">
    <source>
        <dbReference type="ARBA" id="ARBA00045555"/>
    </source>
</evidence>
<dbReference type="InterPro" id="IPR011012">
    <property type="entry name" value="Longin-like_dom_sf"/>
</dbReference>
<evidence type="ECO:0000256" key="10">
    <source>
        <dbReference type="ARBA" id="ARBA00023329"/>
    </source>
</evidence>
<dbReference type="PANTHER" id="PTHR11043">
    <property type="entry name" value="ZETA-COAT PROTEIN"/>
    <property type="match status" value="1"/>
</dbReference>
<dbReference type="KEGG" id="ndi:NDAI_0C06150"/>
<dbReference type="InterPro" id="IPR039652">
    <property type="entry name" value="Coatomer_zeta"/>
</dbReference>
<evidence type="ECO:0000256" key="7">
    <source>
        <dbReference type="ARBA" id="ARBA00022927"/>
    </source>
</evidence>
<keyword evidence="6 12" id="KW-0931">ER-Golgi transport</keyword>
<organism evidence="14 15">
    <name type="scientific">Naumovozyma dairenensis (strain ATCC 10597 / BCRC 20456 / CBS 421 / NBRC 0211 / NRRL Y-12639)</name>
    <name type="common">Saccharomyces dairenensis</name>
    <dbReference type="NCBI Taxonomy" id="1071378"/>
    <lineage>
        <taxon>Eukaryota</taxon>
        <taxon>Fungi</taxon>
        <taxon>Dikarya</taxon>
        <taxon>Ascomycota</taxon>
        <taxon>Saccharomycotina</taxon>
        <taxon>Saccharomycetes</taxon>
        <taxon>Saccharomycetales</taxon>
        <taxon>Saccharomycetaceae</taxon>
        <taxon>Naumovozyma</taxon>
    </lineage>
</organism>
<dbReference type="GO" id="GO:0006890">
    <property type="term" value="P:retrograde vesicle-mediated transport, Golgi to endoplasmic reticulum"/>
    <property type="evidence" value="ECO:0007669"/>
    <property type="project" value="UniProtKB-UniRule"/>
</dbReference>